<dbReference type="PROSITE" id="PS00217">
    <property type="entry name" value="SUGAR_TRANSPORT_2"/>
    <property type="match status" value="1"/>
</dbReference>
<keyword evidence="6 9" id="KW-0812">Transmembrane</keyword>
<dbReference type="GO" id="GO:0005886">
    <property type="term" value="C:plasma membrane"/>
    <property type="evidence" value="ECO:0007669"/>
    <property type="project" value="UniProtKB-SubCell"/>
</dbReference>
<evidence type="ECO:0000256" key="3">
    <source>
        <dbReference type="ARBA" id="ARBA00022448"/>
    </source>
</evidence>
<dbReference type="RefSeq" id="WP_090897500.1">
    <property type="nucleotide sequence ID" value="NZ_FNYO01000007.1"/>
</dbReference>
<comment type="similarity">
    <text evidence="2">Belongs to the major facilitator superfamily. Aromatic acid:H(+) symporter (AAHS) (TC 2.A.1.15) family.</text>
</comment>
<evidence type="ECO:0000256" key="5">
    <source>
        <dbReference type="ARBA" id="ARBA00022519"/>
    </source>
</evidence>
<dbReference type="InterPro" id="IPR020846">
    <property type="entry name" value="MFS_dom"/>
</dbReference>
<dbReference type="InterPro" id="IPR011701">
    <property type="entry name" value="MFS"/>
</dbReference>
<comment type="subcellular location">
    <subcellularLocation>
        <location evidence="1">Cell inner membrane</location>
        <topology evidence="1">Multi-pass membrane protein</topology>
    </subcellularLocation>
</comment>
<dbReference type="AlphaFoldDB" id="A0A1H6RAJ6"/>
<feature type="transmembrane region" description="Helical" evidence="9">
    <location>
        <begin position="59"/>
        <end position="79"/>
    </location>
</feature>
<evidence type="ECO:0000256" key="6">
    <source>
        <dbReference type="ARBA" id="ARBA00022692"/>
    </source>
</evidence>
<feature type="transmembrane region" description="Helical" evidence="9">
    <location>
        <begin position="149"/>
        <end position="172"/>
    </location>
</feature>
<evidence type="ECO:0000313" key="11">
    <source>
        <dbReference type="EMBL" id="SEI50264.1"/>
    </source>
</evidence>
<keyword evidence="7 9" id="KW-1133">Transmembrane helix</keyword>
<feature type="transmembrane region" description="Helical" evidence="9">
    <location>
        <begin position="115"/>
        <end position="137"/>
    </location>
</feature>
<keyword evidence="5" id="KW-0997">Cell inner membrane</keyword>
<keyword evidence="3" id="KW-0813">Transport</keyword>
<feature type="transmembrane region" description="Helical" evidence="9">
    <location>
        <begin position="178"/>
        <end position="199"/>
    </location>
</feature>
<keyword evidence="8 9" id="KW-0472">Membrane</keyword>
<dbReference type="InterPro" id="IPR004746">
    <property type="entry name" value="MFS_AAHS"/>
</dbReference>
<feature type="domain" description="Major facilitator superfamily (MFS) profile" evidence="10">
    <location>
        <begin position="25"/>
        <end position="437"/>
    </location>
</feature>
<feature type="transmembrane region" description="Helical" evidence="9">
    <location>
        <begin position="322"/>
        <end position="341"/>
    </location>
</feature>
<dbReference type="EMBL" id="FNYO01000007">
    <property type="protein sequence ID" value="SEI50264.1"/>
    <property type="molecule type" value="Genomic_DNA"/>
</dbReference>
<sequence length="446" mass="47525">MHTDSIVDVKQWIDSRPLTGRQWLILALCFFIVLFDGMDVAVMGFIAPSLMQDWQLSKAAFGPVMSATMVGLAMGALVAGPYADRFGRRKVLLIAVTVFGMLSLASAFARNPYELAILRFLTGVGLGAAMPNTTTLLSEYLPERYRSLLITVMFTGFNLGSGGAGFVAAWVIPQCGWHGVLLVGGLLPLALLPFLWAFLPESARFLVANKAPAARIATLLNRLGGQFTAEARFVTAEPPVQHKAPVRQLFSEQYRLGTFALWTTYFMGLLVIYLTMGWLPTLIRESGISIERAATVTALFQVGGTVGAIAVGWIMDRRTPNPVIAGAYALGGAFILLLGALGLESNLLTLGVLAAGFCISGAQTGLNAFAPGYYPTESRATGVSWMLGIGRFGAIFGSMIGGVVLSLGLSFSLIFSVLAIPAFVAALAILVNGYASRRVLRPSLAL</sequence>
<dbReference type="PROSITE" id="PS00216">
    <property type="entry name" value="SUGAR_TRANSPORT_1"/>
    <property type="match status" value="1"/>
</dbReference>
<dbReference type="SUPFAM" id="SSF103473">
    <property type="entry name" value="MFS general substrate transporter"/>
    <property type="match status" value="1"/>
</dbReference>
<feature type="transmembrane region" description="Helical" evidence="9">
    <location>
        <begin position="91"/>
        <end position="109"/>
    </location>
</feature>
<evidence type="ECO:0000256" key="1">
    <source>
        <dbReference type="ARBA" id="ARBA00004429"/>
    </source>
</evidence>
<feature type="transmembrane region" description="Helical" evidence="9">
    <location>
        <begin position="256"/>
        <end position="276"/>
    </location>
</feature>
<dbReference type="Gene3D" id="1.20.1250.20">
    <property type="entry name" value="MFS general substrate transporter like domains"/>
    <property type="match status" value="1"/>
</dbReference>
<evidence type="ECO:0000313" key="12">
    <source>
        <dbReference type="Proteomes" id="UP000199005"/>
    </source>
</evidence>
<proteinExistence type="inferred from homology"/>
<organism evidence="11 12">
    <name type="scientific">Azotobacter beijerinckii</name>
    <dbReference type="NCBI Taxonomy" id="170623"/>
    <lineage>
        <taxon>Bacteria</taxon>
        <taxon>Pseudomonadati</taxon>
        <taxon>Pseudomonadota</taxon>
        <taxon>Gammaproteobacteria</taxon>
        <taxon>Pseudomonadales</taxon>
        <taxon>Pseudomonadaceae</taxon>
        <taxon>Azotobacter</taxon>
    </lineage>
</organism>
<reference evidence="11 12" key="1">
    <citation type="submission" date="2016-10" db="EMBL/GenBank/DDBJ databases">
        <authorList>
            <person name="de Groot N.N."/>
        </authorList>
    </citation>
    <scope>NUCLEOTIDE SEQUENCE [LARGE SCALE GENOMIC DNA]</scope>
    <source>
        <strain evidence="11 12">DSM 1041</strain>
    </source>
</reference>
<name>A0A1H6RAJ6_9GAMM</name>
<dbReference type="STRING" id="170623.SAMN04244579_00883"/>
<evidence type="ECO:0000256" key="2">
    <source>
        <dbReference type="ARBA" id="ARBA00006508"/>
    </source>
</evidence>
<evidence type="ECO:0000256" key="9">
    <source>
        <dbReference type="SAM" id="Phobius"/>
    </source>
</evidence>
<dbReference type="PANTHER" id="PTHR23508">
    <property type="entry name" value="CARBOXYLIC ACID TRANSPORTER PROTEIN HOMOLOG"/>
    <property type="match status" value="1"/>
</dbReference>
<dbReference type="NCBIfam" id="TIGR00895">
    <property type="entry name" value="2A0115"/>
    <property type="match status" value="1"/>
</dbReference>
<dbReference type="CDD" id="cd17365">
    <property type="entry name" value="MFS_PcaK_like"/>
    <property type="match status" value="1"/>
</dbReference>
<dbReference type="Proteomes" id="UP000199005">
    <property type="component" value="Unassembled WGS sequence"/>
</dbReference>
<feature type="transmembrane region" description="Helical" evidence="9">
    <location>
        <begin position="411"/>
        <end position="431"/>
    </location>
</feature>
<accession>A0A1H6RAJ6</accession>
<dbReference type="PROSITE" id="PS50850">
    <property type="entry name" value="MFS"/>
    <property type="match status" value="1"/>
</dbReference>
<feature type="transmembrane region" description="Helical" evidence="9">
    <location>
        <begin position="23"/>
        <end position="47"/>
    </location>
</feature>
<feature type="transmembrane region" description="Helical" evidence="9">
    <location>
        <begin position="296"/>
        <end position="315"/>
    </location>
</feature>
<dbReference type="GO" id="GO:0046943">
    <property type="term" value="F:carboxylic acid transmembrane transporter activity"/>
    <property type="evidence" value="ECO:0007669"/>
    <property type="project" value="TreeGrafter"/>
</dbReference>
<evidence type="ECO:0000256" key="4">
    <source>
        <dbReference type="ARBA" id="ARBA00022475"/>
    </source>
</evidence>
<dbReference type="PANTHER" id="PTHR23508:SF10">
    <property type="entry name" value="CARBOXYLIC ACID TRANSPORTER PROTEIN HOMOLOG"/>
    <property type="match status" value="1"/>
</dbReference>
<gene>
    <name evidence="11" type="ORF">SAMN04244579_00883</name>
</gene>
<protein>
    <submittedName>
        <fullName evidence="11">MFS transporter, AAHS family, 4-hydroxybenzoate transporter</fullName>
    </submittedName>
</protein>
<dbReference type="InterPro" id="IPR005829">
    <property type="entry name" value="Sugar_transporter_CS"/>
</dbReference>
<evidence type="ECO:0000256" key="8">
    <source>
        <dbReference type="ARBA" id="ARBA00023136"/>
    </source>
</evidence>
<keyword evidence="4" id="KW-1003">Cell membrane</keyword>
<dbReference type="Pfam" id="PF07690">
    <property type="entry name" value="MFS_1"/>
    <property type="match status" value="1"/>
</dbReference>
<feature type="transmembrane region" description="Helical" evidence="9">
    <location>
        <begin position="347"/>
        <end position="370"/>
    </location>
</feature>
<evidence type="ECO:0000256" key="7">
    <source>
        <dbReference type="ARBA" id="ARBA00022989"/>
    </source>
</evidence>
<dbReference type="InterPro" id="IPR036259">
    <property type="entry name" value="MFS_trans_sf"/>
</dbReference>
<feature type="transmembrane region" description="Helical" evidence="9">
    <location>
        <begin position="382"/>
        <end position="405"/>
    </location>
</feature>
<evidence type="ECO:0000259" key="10">
    <source>
        <dbReference type="PROSITE" id="PS50850"/>
    </source>
</evidence>